<sequence>GIIVVLANIILIVFIRKKYTYETKLEVQSPDQPVLLTESPLNPKYNREQMTTIMFEQFRAPSLYIQNTSVLSLYTTGRKNGVVLDCGDDSIKVVPIYEGFKITNAISQSLIGGRNLTDYLIELLSKKNIEFQTSEERRCACDIKEKLCYVAPQYLQDMQTSETSTLITRTYEMPDGQILTIGSERFKTPEVLFQPQLFKSDENGVHDLLYQAITNCDPSIQKDLYSNIVLTGGSSLFDGFSARLHKEVADLAPNILNVQISASPDRKFAAWVGGSILASLSTFQDMCITKEEYNESGAGIVNRKCV</sequence>
<dbReference type="SMART" id="SM00268">
    <property type="entry name" value="ACTIN"/>
    <property type="match status" value="1"/>
</dbReference>
<feature type="non-terminal residue" evidence="2">
    <location>
        <position position="1"/>
    </location>
</feature>
<dbReference type="InterPro" id="IPR043129">
    <property type="entry name" value="ATPase_NBD"/>
</dbReference>
<evidence type="ECO:0000313" key="3">
    <source>
        <dbReference type="Proteomes" id="UP000324800"/>
    </source>
</evidence>
<dbReference type="FunFam" id="3.30.420.40:FF:000058">
    <property type="entry name" value="Putative actin-related protein 5"/>
    <property type="match status" value="1"/>
</dbReference>
<dbReference type="Pfam" id="PF00022">
    <property type="entry name" value="Actin"/>
    <property type="match status" value="1"/>
</dbReference>
<dbReference type="InterPro" id="IPR004000">
    <property type="entry name" value="Actin"/>
</dbReference>
<dbReference type="Gene3D" id="3.30.420.40">
    <property type="match status" value="2"/>
</dbReference>
<dbReference type="AlphaFoldDB" id="A0A5J4TNQ7"/>
<proteinExistence type="inferred from homology"/>
<protein>
    <submittedName>
        <fullName evidence="2">Putative Actin</fullName>
    </submittedName>
</protein>
<accession>A0A5J4TNQ7</accession>
<dbReference type="EMBL" id="SNRW01028315">
    <property type="protein sequence ID" value="KAA6359480.1"/>
    <property type="molecule type" value="Genomic_DNA"/>
</dbReference>
<organism evidence="2 3">
    <name type="scientific">Streblomastix strix</name>
    <dbReference type="NCBI Taxonomy" id="222440"/>
    <lineage>
        <taxon>Eukaryota</taxon>
        <taxon>Metamonada</taxon>
        <taxon>Preaxostyla</taxon>
        <taxon>Oxymonadida</taxon>
        <taxon>Streblomastigidae</taxon>
        <taxon>Streblomastix</taxon>
    </lineage>
</organism>
<comment type="similarity">
    <text evidence="1">Belongs to the actin family.</text>
</comment>
<comment type="caution">
    <text evidence="2">The sequence shown here is derived from an EMBL/GenBank/DDBJ whole genome shotgun (WGS) entry which is preliminary data.</text>
</comment>
<name>A0A5J4TNQ7_9EUKA</name>
<dbReference type="Gene3D" id="3.90.640.10">
    <property type="entry name" value="Actin, Chain A, domain 4"/>
    <property type="match status" value="1"/>
</dbReference>
<evidence type="ECO:0000313" key="2">
    <source>
        <dbReference type="EMBL" id="KAA6359480.1"/>
    </source>
</evidence>
<reference evidence="2 3" key="1">
    <citation type="submission" date="2019-03" db="EMBL/GenBank/DDBJ databases">
        <title>Single cell metagenomics reveals metabolic interactions within the superorganism composed of flagellate Streblomastix strix and complex community of Bacteroidetes bacteria on its surface.</title>
        <authorList>
            <person name="Treitli S.C."/>
            <person name="Kolisko M."/>
            <person name="Husnik F."/>
            <person name="Keeling P."/>
            <person name="Hampl V."/>
        </authorList>
    </citation>
    <scope>NUCLEOTIDE SEQUENCE [LARGE SCALE GENOMIC DNA]</scope>
    <source>
        <strain evidence="2">ST1C</strain>
    </source>
</reference>
<dbReference type="PANTHER" id="PTHR11937">
    <property type="entry name" value="ACTIN"/>
    <property type="match status" value="1"/>
</dbReference>
<dbReference type="Proteomes" id="UP000324800">
    <property type="component" value="Unassembled WGS sequence"/>
</dbReference>
<dbReference type="PRINTS" id="PR00190">
    <property type="entry name" value="ACTIN"/>
</dbReference>
<gene>
    <name evidence="2" type="ORF">EZS28_044993</name>
</gene>
<dbReference type="FunFam" id="3.90.640.10:FF:000007">
    <property type="entry name" value="Actin like 7B"/>
    <property type="match status" value="1"/>
</dbReference>
<dbReference type="OrthoDB" id="5132116at2759"/>
<evidence type="ECO:0000256" key="1">
    <source>
        <dbReference type="RuleBase" id="RU000487"/>
    </source>
</evidence>
<dbReference type="SUPFAM" id="SSF53067">
    <property type="entry name" value="Actin-like ATPase domain"/>
    <property type="match status" value="2"/>
</dbReference>